<dbReference type="AlphaFoldDB" id="A0A918KV84"/>
<evidence type="ECO:0000256" key="4">
    <source>
        <dbReference type="PROSITE-ProRule" id="PRU01248"/>
    </source>
</evidence>
<feature type="region of interest" description="Disordered" evidence="5">
    <location>
        <begin position="320"/>
        <end position="357"/>
    </location>
</feature>
<dbReference type="RefSeq" id="WP_229911216.1">
    <property type="nucleotide sequence ID" value="NZ_BMSX01000015.1"/>
</dbReference>
<name>A0A918KV84_9ACTN</name>
<proteinExistence type="inferred from homology"/>
<feature type="compositionally biased region" description="Basic and acidic residues" evidence="5">
    <location>
        <begin position="320"/>
        <end position="351"/>
    </location>
</feature>
<dbReference type="PROSITE" id="PS51900">
    <property type="entry name" value="CB"/>
    <property type="match status" value="1"/>
</dbReference>
<evidence type="ECO:0000256" key="5">
    <source>
        <dbReference type="SAM" id="MobiDB-lite"/>
    </source>
</evidence>
<keyword evidence="9" id="KW-1185">Reference proteome</keyword>
<comment type="caution">
    <text evidence="8">The sequence shown here is derived from an EMBL/GenBank/DDBJ whole genome shotgun (WGS) entry which is preliminary data.</text>
</comment>
<feature type="domain" description="Tyr recombinase" evidence="6">
    <location>
        <begin position="176"/>
        <end position="359"/>
    </location>
</feature>
<dbReference type="InterPro" id="IPR010998">
    <property type="entry name" value="Integrase_recombinase_N"/>
</dbReference>
<evidence type="ECO:0000313" key="9">
    <source>
        <dbReference type="Proteomes" id="UP000658320"/>
    </source>
</evidence>
<dbReference type="PROSITE" id="PS51898">
    <property type="entry name" value="TYR_RECOMBINASE"/>
    <property type="match status" value="1"/>
</dbReference>
<dbReference type="PANTHER" id="PTHR30349">
    <property type="entry name" value="PHAGE INTEGRASE-RELATED"/>
    <property type="match status" value="1"/>
</dbReference>
<dbReference type="Pfam" id="PF00589">
    <property type="entry name" value="Phage_integrase"/>
    <property type="match status" value="1"/>
</dbReference>
<evidence type="ECO:0000256" key="2">
    <source>
        <dbReference type="ARBA" id="ARBA00023125"/>
    </source>
</evidence>
<evidence type="ECO:0000313" key="8">
    <source>
        <dbReference type="EMBL" id="GGR34799.1"/>
    </source>
</evidence>
<comment type="similarity">
    <text evidence="1">Belongs to the 'phage' integrase family.</text>
</comment>
<dbReference type="GO" id="GO:0003677">
    <property type="term" value="F:DNA binding"/>
    <property type="evidence" value="ECO:0007669"/>
    <property type="project" value="UniProtKB-UniRule"/>
</dbReference>
<sequence length="370" mass="41546">MALAPTAPSSELVPAEGSVRQSLARLDADPRDNWPPRARRLFEYLSAIYGERDALPTLAAAWLAHQRSDGTRKTYAQNFKLLETYVRERGVHPLAVNFLLADAFANHLKSLPTLVWRGGKRMPEGKPRDDATRHNVLSACSSFFKFVLQTKALPKEKLDANPFDGVLYPAIDPLFTRTEGLTEAEYVTLARTARDEHPCRRTAFRLYVLILVLYHLCLRIEAALGARIEELGYDKGHHTLEVQIKGGTWVTKPVPPFVWHAIQTLIGDRTEGFIFCTSTGNRLDEPSQWRAIRATAQRAGLPQKKLGPHSLKHSTITHALDRPGARPDKIQHWADHKDPRTTQRYDQRRGALEGNPAYDAAAAMAEQLEA</sequence>
<dbReference type="InterPro" id="IPR044068">
    <property type="entry name" value="CB"/>
</dbReference>
<dbReference type="InterPro" id="IPR013762">
    <property type="entry name" value="Integrase-like_cat_sf"/>
</dbReference>
<organism evidence="8 9">
    <name type="scientific">Streptomyces aurantiogriseus</name>
    <dbReference type="NCBI Taxonomy" id="66870"/>
    <lineage>
        <taxon>Bacteria</taxon>
        <taxon>Bacillati</taxon>
        <taxon>Actinomycetota</taxon>
        <taxon>Actinomycetes</taxon>
        <taxon>Kitasatosporales</taxon>
        <taxon>Streptomycetaceae</taxon>
        <taxon>Streptomyces</taxon>
    </lineage>
</organism>
<dbReference type="GO" id="GO:0015074">
    <property type="term" value="P:DNA integration"/>
    <property type="evidence" value="ECO:0007669"/>
    <property type="project" value="InterPro"/>
</dbReference>
<dbReference type="EMBL" id="BMSX01000015">
    <property type="protein sequence ID" value="GGR34799.1"/>
    <property type="molecule type" value="Genomic_DNA"/>
</dbReference>
<evidence type="ECO:0008006" key="10">
    <source>
        <dbReference type="Google" id="ProtNLM"/>
    </source>
</evidence>
<feature type="domain" description="Core-binding (CB)" evidence="7">
    <location>
        <begin position="53"/>
        <end position="148"/>
    </location>
</feature>
<protein>
    <recommendedName>
        <fullName evidence="10">Integrase</fullName>
    </recommendedName>
</protein>
<dbReference type="InterPro" id="IPR050090">
    <property type="entry name" value="Tyrosine_recombinase_XerCD"/>
</dbReference>
<dbReference type="Gene3D" id="1.10.150.130">
    <property type="match status" value="1"/>
</dbReference>
<dbReference type="InterPro" id="IPR011010">
    <property type="entry name" value="DNA_brk_join_enz"/>
</dbReference>
<evidence type="ECO:0000256" key="1">
    <source>
        <dbReference type="ARBA" id="ARBA00008857"/>
    </source>
</evidence>
<evidence type="ECO:0000259" key="6">
    <source>
        <dbReference type="PROSITE" id="PS51898"/>
    </source>
</evidence>
<keyword evidence="3" id="KW-0233">DNA recombination</keyword>
<dbReference type="InterPro" id="IPR002104">
    <property type="entry name" value="Integrase_catalytic"/>
</dbReference>
<accession>A0A918KV84</accession>
<evidence type="ECO:0000256" key="3">
    <source>
        <dbReference type="ARBA" id="ARBA00023172"/>
    </source>
</evidence>
<keyword evidence="2 4" id="KW-0238">DNA-binding</keyword>
<reference evidence="8" key="1">
    <citation type="journal article" date="2014" name="Int. J. Syst. Evol. Microbiol.">
        <title>Complete genome sequence of Corynebacterium casei LMG S-19264T (=DSM 44701T), isolated from a smear-ripened cheese.</title>
        <authorList>
            <consortium name="US DOE Joint Genome Institute (JGI-PGF)"/>
            <person name="Walter F."/>
            <person name="Albersmeier A."/>
            <person name="Kalinowski J."/>
            <person name="Ruckert C."/>
        </authorList>
    </citation>
    <scope>NUCLEOTIDE SEQUENCE</scope>
    <source>
        <strain evidence="8">JCM 4346</strain>
    </source>
</reference>
<dbReference type="Gene3D" id="1.10.443.10">
    <property type="entry name" value="Intergrase catalytic core"/>
    <property type="match status" value="1"/>
</dbReference>
<gene>
    <name evidence="8" type="ORF">GCM10010251_58760</name>
</gene>
<reference evidence="8" key="2">
    <citation type="submission" date="2020-09" db="EMBL/GenBank/DDBJ databases">
        <authorList>
            <person name="Sun Q."/>
            <person name="Ohkuma M."/>
        </authorList>
    </citation>
    <scope>NUCLEOTIDE SEQUENCE</scope>
    <source>
        <strain evidence="8">JCM 4346</strain>
    </source>
</reference>
<dbReference type="Proteomes" id="UP000658320">
    <property type="component" value="Unassembled WGS sequence"/>
</dbReference>
<dbReference type="SUPFAM" id="SSF56349">
    <property type="entry name" value="DNA breaking-rejoining enzymes"/>
    <property type="match status" value="1"/>
</dbReference>
<evidence type="ECO:0000259" key="7">
    <source>
        <dbReference type="PROSITE" id="PS51900"/>
    </source>
</evidence>
<dbReference type="GO" id="GO:0006310">
    <property type="term" value="P:DNA recombination"/>
    <property type="evidence" value="ECO:0007669"/>
    <property type="project" value="UniProtKB-KW"/>
</dbReference>
<dbReference type="PANTHER" id="PTHR30349:SF41">
    <property type="entry name" value="INTEGRASE_RECOMBINASE PROTEIN MJ0367-RELATED"/>
    <property type="match status" value="1"/>
</dbReference>